<dbReference type="Proteomes" id="UP001525890">
    <property type="component" value="Unassembled WGS sequence"/>
</dbReference>
<organism evidence="1 2">
    <name type="scientific">Laspinema palackyanum D2a</name>
    <dbReference type="NCBI Taxonomy" id="2953684"/>
    <lineage>
        <taxon>Bacteria</taxon>
        <taxon>Bacillati</taxon>
        <taxon>Cyanobacteriota</taxon>
        <taxon>Cyanophyceae</taxon>
        <taxon>Oscillatoriophycideae</taxon>
        <taxon>Oscillatoriales</taxon>
        <taxon>Laspinemataceae</taxon>
        <taxon>Laspinema</taxon>
        <taxon>Laspinema palackyanum</taxon>
    </lineage>
</organism>
<sequence>MNLEIKEQLIEKIEQASESTLQEVLDFLLFLEFKESQKADLEISRLSEASLAEDWLTPAEDKAWEHL</sequence>
<evidence type="ECO:0000313" key="2">
    <source>
        <dbReference type="Proteomes" id="UP001525890"/>
    </source>
</evidence>
<dbReference type="EMBL" id="JAMXFF010000008">
    <property type="protein sequence ID" value="MCT7966146.1"/>
    <property type="molecule type" value="Genomic_DNA"/>
</dbReference>
<proteinExistence type="predicted"/>
<accession>A0ABT2MN25</accession>
<comment type="caution">
    <text evidence="1">The sequence shown here is derived from an EMBL/GenBank/DDBJ whole genome shotgun (WGS) entry which is preliminary data.</text>
</comment>
<name>A0ABT2MN25_9CYAN</name>
<reference evidence="1 2" key="1">
    <citation type="journal article" date="2022" name="Front. Microbiol.">
        <title>High genomic differentiation and limited gene flow indicate recent cryptic speciation within the genus Laspinema (cyanobacteria).</title>
        <authorList>
            <person name="Stanojkovic A."/>
            <person name="Skoupy S."/>
            <person name="Skaloud P."/>
            <person name="Dvorak P."/>
        </authorList>
    </citation>
    <scope>NUCLEOTIDE SEQUENCE [LARGE SCALE GENOMIC DNA]</scope>
    <source>
        <strain evidence="1 2">D2a</strain>
    </source>
</reference>
<keyword evidence="2" id="KW-1185">Reference proteome</keyword>
<gene>
    <name evidence="1" type="ORF">NG799_07350</name>
</gene>
<protein>
    <recommendedName>
        <fullName evidence="3">DUF2281 domain-containing protein</fullName>
    </recommendedName>
</protein>
<evidence type="ECO:0000313" key="1">
    <source>
        <dbReference type="EMBL" id="MCT7966146.1"/>
    </source>
</evidence>
<evidence type="ECO:0008006" key="3">
    <source>
        <dbReference type="Google" id="ProtNLM"/>
    </source>
</evidence>
<dbReference type="RefSeq" id="WP_368005796.1">
    <property type="nucleotide sequence ID" value="NZ_JAMXFF010000008.1"/>
</dbReference>